<keyword evidence="1" id="KW-0812">Transmembrane</keyword>
<accession>A0A4C2EG76</accession>
<protein>
    <recommendedName>
        <fullName evidence="4">Cobalt transporter subunit (CbtA)</fullName>
    </recommendedName>
</protein>
<keyword evidence="1" id="KW-1133">Transmembrane helix</keyword>
<feature type="transmembrane region" description="Helical" evidence="1">
    <location>
        <begin position="201"/>
        <end position="218"/>
    </location>
</feature>
<feature type="transmembrane region" description="Helical" evidence="1">
    <location>
        <begin position="12"/>
        <end position="35"/>
    </location>
</feature>
<reference evidence="2 3" key="1">
    <citation type="submission" date="2019-02" db="EMBL/GenBank/DDBJ databases">
        <title>Haloarcula mannanilyticum sp. nov., a mannan degrading haloarchaeon isolated from commercial salt.</title>
        <authorList>
            <person name="Enomoto S."/>
            <person name="Shimane Y."/>
            <person name="Kamekura M."/>
            <person name="Ito T."/>
            <person name="Moriya O."/>
            <person name="Ihara K."/>
            <person name="Takahashi-Ando N."/>
            <person name="Fukushima Y."/>
            <person name="Yoshida Y."/>
            <person name="Usama R."/>
            <person name="Takai K."/>
            <person name="Minegishi H."/>
        </authorList>
    </citation>
    <scope>NUCLEOTIDE SEQUENCE [LARGE SCALE GENOMIC DNA]</scope>
    <source>
        <strain evidence="2 3">MD130-1</strain>
    </source>
</reference>
<evidence type="ECO:0008006" key="4">
    <source>
        <dbReference type="Google" id="ProtNLM"/>
    </source>
</evidence>
<dbReference type="AlphaFoldDB" id="A0A4C2EG76"/>
<feature type="transmembrane region" description="Helical" evidence="1">
    <location>
        <begin position="131"/>
        <end position="150"/>
    </location>
</feature>
<dbReference type="RefSeq" id="WP_137683075.1">
    <property type="nucleotide sequence ID" value="NZ_BIXZ01000001.1"/>
</dbReference>
<name>A0A4C2EG76_9EURY</name>
<evidence type="ECO:0000313" key="3">
    <source>
        <dbReference type="Proteomes" id="UP000304382"/>
    </source>
</evidence>
<dbReference type="EMBL" id="BIXZ01000001">
    <property type="protein sequence ID" value="GCF13465.1"/>
    <property type="molecule type" value="Genomic_DNA"/>
</dbReference>
<dbReference type="Proteomes" id="UP000304382">
    <property type="component" value="Unassembled WGS sequence"/>
</dbReference>
<keyword evidence="1" id="KW-0472">Membrane</keyword>
<feature type="transmembrane region" description="Helical" evidence="1">
    <location>
        <begin position="55"/>
        <end position="81"/>
    </location>
</feature>
<comment type="caution">
    <text evidence="2">The sequence shown here is derived from an EMBL/GenBank/DDBJ whole genome shotgun (WGS) entry which is preliminary data.</text>
</comment>
<sequence>MATDYLERGALAGVAGGLVYGLFVATVGNAFTAGLETFEHSHGGGGPVVSELTTTVASVGGGVLWGLLFGVAVFGMAYFFLEPAIPGSGATKRLALAGAGFLTVSGAPWLVLPPQPPGVEQALGTETRMAWYAGLMALGALVAVLAGLAYRRAEGRHTAVRLGATALPLVLLAVPVALAPANPVHGDVPAALVAAYRWTVVFGQLLLWTTIAGVHAWLGDSEARATDDLDYPTTAD</sequence>
<dbReference type="OrthoDB" id="170869at2157"/>
<organism evidence="2 3">
    <name type="scientific">Haloarcula mannanilytica</name>
    <dbReference type="NCBI Taxonomy" id="2509225"/>
    <lineage>
        <taxon>Archaea</taxon>
        <taxon>Methanobacteriati</taxon>
        <taxon>Methanobacteriota</taxon>
        <taxon>Stenosarchaea group</taxon>
        <taxon>Halobacteria</taxon>
        <taxon>Halobacteriales</taxon>
        <taxon>Haloarculaceae</taxon>
        <taxon>Haloarcula</taxon>
    </lineage>
</organism>
<evidence type="ECO:0000256" key="1">
    <source>
        <dbReference type="SAM" id="Phobius"/>
    </source>
</evidence>
<feature type="transmembrane region" description="Helical" evidence="1">
    <location>
        <begin position="93"/>
        <end position="111"/>
    </location>
</feature>
<dbReference type="InterPro" id="IPR012666">
    <property type="entry name" value="CbtA_put"/>
</dbReference>
<proteinExistence type="predicted"/>
<evidence type="ECO:0000313" key="2">
    <source>
        <dbReference type="EMBL" id="GCF13465.1"/>
    </source>
</evidence>
<gene>
    <name evidence="2" type="ORF">Harman_14000</name>
</gene>
<feature type="transmembrane region" description="Helical" evidence="1">
    <location>
        <begin position="162"/>
        <end position="181"/>
    </location>
</feature>
<keyword evidence="3" id="KW-1185">Reference proteome</keyword>
<dbReference type="Pfam" id="PF09490">
    <property type="entry name" value="CbtA"/>
    <property type="match status" value="1"/>
</dbReference>